<proteinExistence type="predicted"/>
<evidence type="ECO:0000313" key="3">
    <source>
        <dbReference type="Proteomes" id="UP001596169"/>
    </source>
</evidence>
<dbReference type="RefSeq" id="WP_378108870.1">
    <property type="nucleotide sequence ID" value="NZ_JBHSRG010000004.1"/>
</dbReference>
<accession>A0ABW1PY55</accession>
<gene>
    <name evidence="2" type="ORF">ACFPZP_07235</name>
</gene>
<dbReference type="EMBL" id="JBHSRG010000004">
    <property type="protein sequence ID" value="MFC6120852.1"/>
    <property type="molecule type" value="Genomic_DNA"/>
</dbReference>
<organism evidence="2 3">
    <name type="scientific">Citrobacter bitternis</name>
    <dbReference type="NCBI Taxonomy" id="1585982"/>
    <lineage>
        <taxon>Bacteria</taxon>
        <taxon>Pseudomonadati</taxon>
        <taxon>Pseudomonadota</taxon>
        <taxon>Gammaproteobacteria</taxon>
        <taxon>Enterobacterales</taxon>
        <taxon>Enterobacteriaceae</taxon>
        <taxon>Citrobacter</taxon>
    </lineage>
</organism>
<keyword evidence="3" id="KW-1185">Reference proteome</keyword>
<dbReference type="Proteomes" id="UP001596169">
    <property type="component" value="Unassembled WGS sequence"/>
</dbReference>
<name>A0ABW1PY55_9ENTR</name>
<dbReference type="InterPro" id="IPR009270">
    <property type="entry name" value="DUF927"/>
</dbReference>
<evidence type="ECO:0000313" key="2">
    <source>
        <dbReference type="EMBL" id="MFC6120852.1"/>
    </source>
</evidence>
<evidence type="ECO:0000259" key="1">
    <source>
        <dbReference type="Pfam" id="PF06048"/>
    </source>
</evidence>
<feature type="domain" description="DUF927" evidence="1">
    <location>
        <begin position="34"/>
        <end position="269"/>
    </location>
</feature>
<dbReference type="Pfam" id="PF06048">
    <property type="entry name" value="DUF927"/>
    <property type="match status" value="1"/>
</dbReference>
<protein>
    <submittedName>
        <fullName evidence="2">DUF927 domain-containing protein</fullName>
    </submittedName>
</protein>
<comment type="caution">
    <text evidence="2">The sequence shown here is derived from an EMBL/GenBank/DDBJ whole genome shotgun (WGS) entry which is preliminary data.</text>
</comment>
<reference evidence="3" key="1">
    <citation type="journal article" date="2019" name="Int. J. Syst. Evol. Microbiol.">
        <title>The Global Catalogue of Microorganisms (GCM) 10K type strain sequencing project: providing services to taxonomists for standard genome sequencing and annotation.</title>
        <authorList>
            <consortium name="The Broad Institute Genomics Platform"/>
            <consortium name="The Broad Institute Genome Sequencing Center for Infectious Disease"/>
            <person name="Wu L."/>
            <person name="Ma J."/>
        </authorList>
    </citation>
    <scope>NUCLEOTIDE SEQUENCE [LARGE SCALE GENOMIC DNA]</scope>
    <source>
        <strain evidence="3">JCM30009</strain>
    </source>
</reference>
<sequence length="558" mass="62040">MKKYKEKLNQKEEVLFVKLLARTRISELCPVAYRLIKVTDSQGLESTRVLVPSAALVSVLELKKNLLKFGHNPDVSKEYWVRAHQEIVKETDKIITLCYKPGFYGDAYLRANDKIIGNVKGDKPILHPNAKNHLPVEEKLGTLNLWKANVAPYALHSSRILLALCCGYSGFILNLLGIEGGGFHLWGMSSIGKTSSAYMLASLAGAPKDVVVLWNNTDKGLEEIAVAHNDSYLVLDESKLLDKDLLTAAKVMQNRVYTLSGGKGKTRSSLYENKVAEWQVSIFSTGECSLQQLAVSGKVERLEGENVRVIDVPADAGHGMGIFESLPEGIKSANELVHAIKDATHSYYGSAKPAYLKRLVEDYQNEPVKLKRTLEKGIAFFLEKNNVDLNSGIKVRFAKRFAVAYVAGCVAIKYGVLPFTKQDILNGISKCYHDSLDKPCSPEPDVSTLLPAEILSIFKSGEKLNIINIDGLNKDLIKNTPVVICEVKKKKVLAIDAKIINEIMSLKTRKVVLRSLTQKNILLSDSQKEYSTVQISYEGKVIDRRYCFVLSKLTEFTK</sequence>